<organism evidence="4 5">
    <name type="scientific">Fusarium xylarioides</name>
    <dbReference type="NCBI Taxonomy" id="221167"/>
    <lineage>
        <taxon>Eukaryota</taxon>
        <taxon>Fungi</taxon>
        <taxon>Dikarya</taxon>
        <taxon>Ascomycota</taxon>
        <taxon>Pezizomycotina</taxon>
        <taxon>Sordariomycetes</taxon>
        <taxon>Hypocreomycetidae</taxon>
        <taxon>Hypocreales</taxon>
        <taxon>Nectriaceae</taxon>
        <taxon>Fusarium</taxon>
        <taxon>Fusarium fujikuroi species complex</taxon>
    </lineage>
</organism>
<keyword evidence="1" id="KW-0560">Oxidoreductase</keyword>
<dbReference type="InterPro" id="IPR042098">
    <property type="entry name" value="TauD-like_sf"/>
</dbReference>
<evidence type="ECO:0000313" key="4">
    <source>
        <dbReference type="EMBL" id="KAG5763859.1"/>
    </source>
</evidence>
<evidence type="ECO:0000313" key="5">
    <source>
        <dbReference type="Proteomes" id="UP000750502"/>
    </source>
</evidence>
<dbReference type="GO" id="GO:0016491">
    <property type="term" value="F:oxidoreductase activity"/>
    <property type="evidence" value="ECO:0007669"/>
    <property type="project" value="UniProtKB-KW"/>
</dbReference>
<dbReference type="Proteomes" id="UP000750502">
    <property type="component" value="Unassembled WGS sequence"/>
</dbReference>
<evidence type="ECO:0000256" key="1">
    <source>
        <dbReference type="ARBA" id="ARBA00023002"/>
    </source>
</evidence>
<evidence type="ECO:0000256" key="2">
    <source>
        <dbReference type="SAM" id="MobiDB-lite"/>
    </source>
</evidence>
<name>A0A9P7HXD3_9HYPO</name>
<dbReference type="OrthoDB" id="272271at2759"/>
<sequence>MPHAVSSISYDPDHSLFSASAKALMAKTPSKHSIPDNFPTEAESAMVWHGGSFEADQWVILLTATYLAEIDSAMRAFQGLRIPMGFISPETFHLPTLGPFIRDIVAMDIYHGKGFAVLRGIPVHKYSDQENTIIHVGLASWLGRLRGRQDKLGNLVIRHIKDVTSTGTGIPIGTAQYTWDWPFATFEKQAITQRPALFYHRGRLAMQYSRRLFTGFGDFRNDEVSRALTMAHMDAMDNLEFLARKNSISMNLQRGDVQWVNNLGILHSRDAFQDNDIHRRELQRIWVRNEEMAWDLPKALDGLWNRIFYSMELHQQEFAPIESRIKTRGPGGKTGNFHDNLQGNEWTGEQKAPERYTFLKGETGNVKFEGQEWAETAQSLGESQWPSRDEINSRAGNLDGDEWNEVRKEWPGGLQGQEWTSLRGREWGAASKSQKRAKNLKGGGCCTKLVGGEWAESLRVSEVVEDLKGYEWTTKSGQQKSTRNLEGNDDESLSTLLGNEWAGGMKGSEWSGHRQKAEGVVGHFKDAERTCALEGNEWTAKDIKSSPSPHASGAVGMGTLNSDE</sequence>
<evidence type="ECO:0000259" key="3">
    <source>
        <dbReference type="Pfam" id="PF02668"/>
    </source>
</evidence>
<dbReference type="SUPFAM" id="SSF51197">
    <property type="entry name" value="Clavaminate synthase-like"/>
    <property type="match status" value="1"/>
</dbReference>
<accession>A0A9P7HXD3</accession>
<dbReference type="AlphaFoldDB" id="A0A9P7HXD3"/>
<dbReference type="EMBL" id="JADFTT010000281">
    <property type="protein sequence ID" value="KAG5763859.1"/>
    <property type="molecule type" value="Genomic_DNA"/>
</dbReference>
<reference evidence="4" key="2">
    <citation type="submission" date="2020-10" db="EMBL/GenBank/DDBJ databases">
        <authorList>
            <person name="Peck L.D."/>
            <person name="Nowell R.W."/>
            <person name="Flood J."/>
            <person name="Ryan M.J."/>
            <person name="Barraclough T.G."/>
        </authorList>
    </citation>
    <scope>NUCLEOTIDE SEQUENCE</scope>
    <source>
        <strain evidence="4">IMI 127659i</strain>
    </source>
</reference>
<feature type="domain" description="TauD/TfdA-like" evidence="3">
    <location>
        <begin position="188"/>
        <end position="286"/>
    </location>
</feature>
<dbReference type="InterPro" id="IPR003819">
    <property type="entry name" value="TauD/TfdA-like"/>
</dbReference>
<proteinExistence type="predicted"/>
<dbReference type="Gene3D" id="3.60.130.10">
    <property type="entry name" value="Clavaminate synthase-like"/>
    <property type="match status" value="1"/>
</dbReference>
<reference evidence="4" key="1">
    <citation type="journal article" date="2020" name="bioRxiv">
        <title>Historical genomics reveals the evolutionary mechanisms behind multiple outbreaks of the host-specific coffee wilt pathogen Fusarium xylarioides.</title>
        <authorList>
            <person name="Peck D."/>
            <person name="Nowell R.W."/>
            <person name="Flood J."/>
            <person name="Ryan M.J."/>
            <person name="Barraclough T.G."/>
        </authorList>
    </citation>
    <scope>NUCLEOTIDE SEQUENCE</scope>
    <source>
        <strain evidence="4">IMI 127659i</strain>
    </source>
</reference>
<gene>
    <name evidence="4" type="ORF">H9Q72_008054</name>
</gene>
<feature type="region of interest" description="Disordered" evidence="2">
    <location>
        <begin position="539"/>
        <end position="564"/>
    </location>
</feature>
<comment type="caution">
    <text evidence="4">The sequence shown here is derived from an EMBL/GenBank/DDBJ whole genome shotgun (WGS) entry which is preliminary data.</text>
</comment>
<protein>
    <recommendedName>
        <fullName evidence="3">TauD/TfdA-like domain-containing protein</fullName>
    </recommendedName>
</protein>
<keyword evidence="5" id="KW-1185">Reference proteome</keyword>
<dbReference type="Pfam" id="PF02668">
    <property type="entry name" value="TauD"/>
    <property type="match status" value="1"/>
</dbReference>